<keyword evidence="9 14" id="KW-0472">Membrane</keyword>
<dbReference type="EMBL" id="VEVO01000021">
    <property type="protein sequence ID" value="KAF0024167.1"/>
    <property type="molecule type" value="Genomic_DNA"/>
</dbReference>
<dbReference type="GO" id="GO:0005886">
    <property type="term" value="C:plasma membrane"/>
    <property type="evidence" value="ECO:0007669"/>
    <property type="project" value="UniProtKB-SubCell"/>
</dbReference>
<dbReference type="GO" id="GO:0004100">
    <property type="term" value="F:chitin synthase activity"/>
    <property type="evidence" value="ECO:0007669"/>
    <property type="project" value="UniProtKB-EC"/>
</dbReference>
<feature type="signal peptide" evidence="15">
    <location>
        <begin position="1"/>
        <end position="25"/>
    </location>
</feature>
<dbReference type="PANTHER" id="PTHR22914">
    <property type="entry name" value="CHITIN SYNTHASE"/>
    <property type="match status" value="1"/>
</dbReference>
<feature type="transmembrane region" description="Helical" evidence="14">
    <location>
        <begin position="1456"/>
        <end position="1481"/>
    </location>
</feature>
<feature type="compositionally biased region" description="Basic and acidic residues" evidence="13">
    <location>
        <begin position="136"/>
        <end position="147"/>
    </location>
</feature>
<name>A0A6A4RV29_SCOMX</name>
<evidence type="ECO:0000256" key="10">
    <source>
        <dbReference type="ARBA" id="ARBA00023180"/>
    </source>
</evidence>
<evidence type="ECO:0000256" key="12">
    <source>
        <dbReference type="ARBA" id="ARBA00048014"/>
    </source>
</evidence>
<feature type="region of interest" description="Disordered" evidence="13">
    <location>
        <begin position="1579"/>
        <end position="1604"/>
    </location>
</feature>
<feature type="transmembrane region" description="Helical" evidence="14">
    <location>
        <begin position="606"/>
        <end position="626"/>
    </location>
</feature>
<feature type="transmembrane region" description="Helical" evidence="14">
    <location>
        <begin position="351"/>
        <end position="377"/>
    </location>
</feature>
<feature type="transmembrane region" description="Helical" evidence="14">
    <location>
        <begin position="565"/>
        <end position="586"/>
    </location>
</feature>
<evidence type="ECO:0000256" key="9">
    <source>
        <dbReference type="ARBA" id="ARBA00023136"/>
    </source>
</evidence>
<feature type="transmembrane region" description="Helical" evidence="14">
    <location>
        <begin position="1147"/>
        <end position="1176"/>
    </location>
</feature>
<dbReference type="GO" id="GO:0006031">
    <property type="term" value="P:chitin biosynthetic process"/>
    <property type="evidence" value="ECO:0007669"/>
    <property type="project" value="TreeGrafter"/>
</dbReference>
<feature type="transmembrane region" description="Helical" evidence="14">
    <location>
        <begin position="1117"/>
        <end position="1135"/>
    </location>
</feature>
<evidence type="ECO:0000313" key="16">
    <source>
        <dbReference type="EMBL" id="KAF0024167.1"/>
    </source>
</evidence>
<keyword evidence="15" id="KW-0732">Signal</keyword>
<accession>A0A6A4RV29</accession>
<dbReference type="InterPro" id="IPR003689">
    <property type="entry name" value="ZIP"/>
</dbReference>
<evidence type="ECO:0000256" key="14">
    <source>
        <dbReference type="SAM" id="Phobius"/>
    </source>
</evidence>
<evidence type="ECO:0000256" key="8">
    <source>
        <dbReference type="ARBA" id="ARBA00023054"/>
    </source>
</evidence>
<comment type="similarity">
    <text evidence="11">Belongs to the chitin synthase family. Class IV subfamily.</text>
</comment>
<comment type="subcellular location">
    <subcellularLocation>
        <location evidence="1">Cell membrane</location>
        <topology evidence="1">Multi-pass membrane protein</topology>
    </subcellularLocation>
</comment>
<dbReference type="InterPro" id="IPR029044">
    <property type="entry name" value="Nucleotide-diphossugar_trans"/>
</dbReference>
<dbReference type="InterPro" id="IPR004835">
    <property type="entry name" value="Chitin_synth"/>
</dbReference>
<proteinExistence type="inferred from homology"/>
<feature type="transmembrane region" description="Helical" evidence="14">
    <location>
        <begin position="389"/>
        <end position="408"/>
    </location>
</feature>
<keyword evidence="3" id="KW-1003">Cell membrane</keyword>
<feature type="compositionally biased region" description="Basic and acidic residues" evidence="13">
    <location>
        <begin position="107"/>
        <end position="117"/>
    </location>
</feature>
<keyword evidence="4" id="KW-0328">Glycosyltransferase</keyword>
<keyword evidence="10" id="KW-0325">Glycoprotein</keyword>
<feature type="transmembrane region" description="Helical" evidence="14">
    <location>
        <begin position="515"/>
        <end position="536"/>
    </location>
</feature>
<feature type="transmembrane region" description="Helical" evidence="14">
    <location>
        <begin position="454"/>
        <end position="473"/>
    </location>
</feature>
<gene>
    <name evidence="16" type="ORF">F2P81_022969</name>
</gene>
<feature type="region of interest" description="Disordered" evidence="13">
    <location>
        <begin position="1346"/>
        <end position="1367"/>
    </location>
</feature>
<evidence type="ECO:0000256" key="15">
    <source>
        <dbReference type="SAM" id="SignalP"/>
    </source>
</evidence>
<feature type="chain" id="PRO_5025414771" description="chitin synthase" evidence="15">
    <location>
        <begin position="26"/>
        <end position="1604"/>
    </location>
</feature>
<comment type="catalytic activity">
    <reaction evidence="12">
        <text>[(1-&gt;4)-N-acetyl-beta-D-glucosaminyl](n) + UDP-N-acetyl-alpha-D-glucosamine = [(1-&gt;4)-N-acetyl-beta-D-glucosaminyl](n+1) + UDP + H(+)</text>
        <dbReference type="Rhea" id="RHEA:16637"/>
        <dbReference type="Rhea" id="RHEA-COMP:9593"/>
        <dbReference type="Rhea" id="RHEA-COMP:9595"/>
        <dbReference type="ChEBI" id="CHEBI:15378"/>
        <dbReference type="ChEBI" id="CHEBI:17029"/>
        <dbReference type="ChEBI" id="CHEBI:57705"/>
        <dbReference type="ChEBI" id="CHEBI:58223"/>
        <dbReference type="EC" id="2.4.1.16"/>
    </reaction>
</comment>
<evidence type="ECO:0000256" key="13">
    <source>
        <dbReference type="SAM" id="MobiDB-lite"/>
    </source>
</evidence>
<evidence type="ECO:0000313" key="17">
    <source>
        <dbReference type="Proteomes" id="UP000438429"/>
    </source>
</evidence>
<keyword evidence="8" id="KW-0175">Coiled coil</keyword>
<feature type="transmembrane region" description="Helical" evidence="14">
    <location>
        <begin position="485"/>
        <end position="509"/>
    </location>
</feature>
<evidence type="ECO:0000256" key="7">
    <source>
        <dbReference type="ARBA" id="ARBA00022989"/>
    </source>
</evidence>
<comment type="caution">
    <text evidence="16">The sequence shown here is derived from an EMBL/GenBank/DDBJ whole genome shotgun (WGS) entry which is preliminary data.</text>
</comment>
<feature type="transmembrane region" description="Helical" evidence="14">
    <location>
        <begin position="1266"/>
        <end position="1290"/>
    </location>
</feature>
<reference evidence="16 17" key="1">
    <citation type="submission" date="2019-06" db="EMBL/GenBank/DDBJ databases">
        <title>Draft genomes of female and male turbot (Scophthalmus maximus).</title>
        <authorList>
            <person name="Xu H."/>
            <person name="Xu X.-W."/>
            <person name="Shao C."/>
            <person name="Chen S."/>
        </authorList>
    </citation>
    <scope>NUCLEOTIDE SEQUENCE [LARGE SCALE GENOMIC DNA]</scope>
    <source>
        <strain evidence="16">Ysfricsl-2016a</strain>
        <tissue evidence="16">Blood</tissue>
    </source>
</reference>
<keyword evidence="7 14" id="KW-1133">Transmembrane helix</keyword>
<dbReference type="CDD" id="cd04190">
    <property type="entry name" value="Chitin_synth_C"/>
    <property type="match status" value="1"/>
</dbReference>
<feature type="transmembrane region" description="Helical" evidence="14">
    <location>
        <begin position="638"/>
        <end position="661"/>
    </location>
</feature>
<evidence type="ECO:0000256" key="3">
    <source>
        <dbReference type="ARBA" id="ARBA00022475"/>
    </source>
</evidence>
<evidence type="ECO:0000256" key="4">
    <source>
        <dbReference type="ARBA" id="ARBA00022676"/>
    </source>
</evidence>
<feature type="transmembrane region" description="Helical" evidence="14">
    <location>
        <begin position="429"/>
        <end position="448"/>
    </location>
</feature>
<keyword evidence="6 14" id="KW-0812">Transmembrane</keyword>
<feature type="compositionally biased region" description="Low complexity" evidence="13">
    <location>
        <begin position="1346"/>
        <end position="1355"/>
    </location>
</feature>
<dbReference type="SUPFAM" id="SSF53448">
    <property type="entry name" value="Nucleotide-diphospho-sugar transferases"/>
    <property type="match status" value="1"/>
</dbReference>
<feature type="transmembrane region" description="Helical" evidence="14">
    <location>
        <begin position="1208"/>
        <end position="1231"/>
    </location>
</feature>
<dbReference type="FunFam" id="3.90.550.10:FF:000139">
    <property type="entry name" value="Chitin synthase 8"/>
    <property type="match status" value="1"/>
</dbReference>
<dbReference type="Pfam" id="PF02535">
    <property type="entry name" value="Zip"/>
    <property type="match status" value="1"/>
</dbReference>
<dbReference type="Pfam" id="PF03142">
    <property type="entry name" value="Chitin_synth_2"/>
    <property type="match status" value="1"/>
</dbReference>
<feature type="transmembrane region" description="Helical" evidence="14">
    <location>
        <begin position="278"/>
        <end position="296"/>
    </location>
</feature>
<feature type="transmembrane region" description="Helical" evidence="14">
    <location>
        <begin position="1238"/>
        <end position="1260"/>
    </location>
</feature>
<feature type="region of interest" description="Disordered" evidence="13">
    <location>
        <begin position="107"/>
        <end position="147"/>
    </location>
</feature>
<feature type="transmembrane region" description="Helical" evidence="14">
    <location>
        <begin position="244"/>
        <end position="266"/>
    </location>
</feature>
<dbReference type="GO" id="GO:0046873">
    <property type="term" value="F:metal ion transmembrane transporter activity"/>
    <property type="evidence" value="ECO:0007669"/>
    <property type="project" value="InterPro"/>
</dbReference>
<evidence type="ECO:0000256" key="11">
    <source>
        <dbReference type="ARBA" id="ARBA00046329"/>
    </source>
</evidence>
<dbReference type="Proteomes" id="UP000438429">
    <property type="component" value="Unassembled WGS sequence"/>
</dbReference>
<evidence type="ECO:0000256" key="5">
    <source>
        <dbReference type="ARBA" id="ARBA00022679"/>
    </source>
</evidence>
<feature type="compositionally biased region" description="Acidic residues" evidence="13">
    <location>
        <begin position="1591"/>
        <end position="1604"/>
    </location>
</feature>
<feature type="transmembrane region" description="Helical" evidence="14">
    <location>
        <begin position="1183"/>
        <end position="1202"/>
    </location>
</feature>
<dbReference type="EC" id="2.4.1.16" evidence="2"/>
<evidence type="ECO:0000256" key="2">
    <source>
        <dbReference type="ARBA" id="ARBA00012543"/>
    </source>
</evidence>
<feature type="transmembrane region" description="Helical" evidence="14">
    <location>
        <begin position="718"/>
        <end position="741"/>
    </location>
</feature>
<keyword evidence="5" id="KW-0808">Transferase</keyword>
<feature type="transmembrane region" description="Helical" evidence="14">
    <location>
        <begin position="1501"/>
        <end position="1521"/>
    </location>
</feature>
<dbReference type="PANTHER" id="PTHR22914:SF42">
    <property type="entry name" value="CHITIN SYNTHASE"/>
    <property type="match status" value="1"/>
</dbReference>
<organism evidence="16 17">
    <name type="scientific">Scophthalmus maximus</name>
    <name type="common">Turbot</name>
    <name type="synonym">Psetta maxima</name>
    <dbReference type="NCBI Taxonomy" id="52904"/>
    <lineage>
        <taxon>Eukaryota</taxon>
        <taxon>Metazoa</taxon>
        <taxon>Chordata</taxon>
        <taxon>Craniata</taxon>
        <taxon>Vertebrata</taxon>
        <taxon>Euteleostomi</taxon>
        <taxon>Actinopterygii</taxon>
        <taxon>Neopterygii</taxon>
        <taxon>Teleostei</taxon>
        <taxon>Neoteleostei</taxon>
        <taxon>Acanthomorphata</taxon>
        <taxon>Carangaria</taxon>
        <taxon>Pleuronectiformes</taxon>
        <taxon>Pleuronectoidei</taxon>
        <taxon>Scophthalmidae</taxon>
        <taxon>Scophthalmus</taxon>
    </lineage>
</organism>
<sequence length="1604" mass="180317">MQAIGATLLISAAPFLILFLIPVQSNSDQHQNLLKSLTRITEKKKKITDTRMRAKSHVSMVTPMVSSDFPEKTWKKINRRNLQKPKKDSISIETSVFLFLHRSRTRPHDVAAPKEKDSDGEEEQEVKDEKKKKKKEEKEPKKEEEKTSTDIKVSGYLNLAADFTHNFTDGLAIGASFLVSPAVGAVTTVTILLHEVPHEIGDFAILVQSGCTKKKAMCLQLLTALGALAGTACSLLAEGVGAAATAWILPFTAGGFVYIATVTVLPELLAGRSSFGQSLLEILALLFGVGMMVLIAEYENFIRHKSLATIHNIMEEDNDIAKAWDTCREVPVIEDEQTPWKMIKLLKIISLFLVAVIVFGLALCSKASFLVLITLANEGTKTLTAEHKPVALLCIGCSLISSSVLLFLKSIWKACYKTSKVPATKTMALVLFFEFLVSVGAAILTIVAMPHLDIVTNVTILNGVAVLSSLLQMIAQCTAKERNRFLLPSITAFLLILLGYVLFLVLYIMKNPSDIKMAVWVGLAVGGSFLVSFNWWENYFRLISENSSSVFLKDLCKDVRKCQNLLHILSSLLRIVVTACVLGAYVPLAKMDWSVVTSIPSRETRIVAITVGVQLISSALCHWFAVAACKMHALRRCFIMPLYLASLAVMALLVIPVIVYYQDYRISLNGTSSINFTSYCDVVVDGRNQSLNGSVFPELVLDVTHTLCFLDMSSITDIGLLTGSAVTWWIGLVLATLHLWYLNVFRIQRTQDLFIRRLYEGAFIEQSLLLNTRFNIQNKNRMKKDLEAVMLYLCATMWHETYDEMMNIIISIFRLDRYRPKTEPTFNDFTFEAHIYFDDAFEDAGGSQERHLNEYAKNLVQVFREVYGIFTNVDQEFFRRQHHVPEQKIIRTPYGGRLVITMPHGNLINVHFKDKDLIRHKKRWSQVMYLYYLLGWKLMSKYYARWQKGEGEIELGAEVQKEKHNTYILALDGDTDFQPAAVLLLIDRLRMYPRVGAACGRIHPTGSGPAVWFQKFEYSISHWLQKTAEHVIGCVLCSPGCFSLFRAEALMDDNVMRRYSTKSTEASHFIQYDQGEDRWLCTLLLKQGWRVEYNAASDAYTNAPEDFKELYNQRRRWGPSTLANVVDLLGATATVSKKNLSISKPFMFYQLFNLVSAILAPATICLMVAGSLAFIFEIHSGGALVIAVIPPIIYLILCFKLKSDTQISVAAVLSVIYAFLMLVVTMSIIGAMVKDNTILTPSSIFILTMAGIYVITAIMHPAEFPLVFYGLLYILCIPSAYLLLTIYSMVNMNNVSWGTRETKPAAGAATTAVTTTQTKTQKAKSTLQQFFSSIKCCKKSNQMPQQQQLSVSQESMNPEPVQAEPQPQNTIVEDVRIPEEEQKQMSAAVNSPSQCWVTQLQELSTDMPLQEDSLNEEEKQFWMDLQEKYLKPLPVDKEKQKQITSDLKELRNKINFAFFILNALWLVATFTLQVFEAAFTIKFPKVGLDLIKNGDVTVDPIGFMFIFGFATSVIIQFLAMFSHRVYTLIHYVAFMDTEAKQQNRGKQKYLEGKKVNLVTETNSNTDSIAESTLNVDSISSADSTSSANYQEDSEVEDSDFDSRV</sequence>
<feature type="transmembrane region" description="Helical" evidence="14">
    <location>
        <begin position="219"/>
        <end position="237"/>
    </location>
</feature>
<evidence type="ECO:0000256" key="1">
    <source>
        <dbReference type="ARBA" id="ARBA00004651"/>
    </source>
</evidence>
<evidence type="ECO:0000256" key="6">
    <source>
        <dbReference type="ARBA" id="ARBA00022692"/>
    </source>
</evidence>
<protein>
    <recommendedName>
        <fullName evidence="2">chitin synthase</fullName>
        <ecNumber evidence="2">2.4.1.16</ecNumber>
    </recommendedName>
</protein>